<evidence type="ECO:0000256" key="1">
    <source>
        <dbReference type="SAM" id="MobiDB-lite"/>
    </source>
</evidence>
<feature type="compositionally biased region" description="Low complexity" evidence="1">
    <location>
        <begin position="20"/>
        <end position="40"/>
    </location>
</feature>
<organism evidence="2 3">
    <name type="scientific">Equus przewalskii</name>
    <name type="common">Przewalski's horse</name>
    <name type="synonym">Equus caballus przewalskii</name>
    <dbReference type="NCBI Taxonomy" id="9798"/>
    <lineage>
        <taxon>Eukaryota</taxon>
        <taxon>Metazoa</taxon>
        <taxon>Chordata</taxon>
        <taxon>Craniata</taxon>
        <taxon>Vertebrata</taxon>
        <taxon>Euteleostomi</taxon>
        <taxon>Mammalia</taxon>
        <taxon>Eutheria</taxon>
        <taxon>Laurasiatheria</taxon>
        <taxon>Perissodactyla</taxon>
        <taxon>Equidae</taxon>
        <taxon>Equus</taxon>
    </lineage>
</organism>
<evidence type="ECO:0000313" key="2">
    <source>
        <dbReference type="Proteomes" id="UP001652662"/>
    </source>
</evidence>
<sequence>MEEEKSSGAELAARKEPGRRAAPAAELPLAPAARGATAAAGEGGRRWVLGGCVSVAEQETGWAREARRGAQGRRPGAHTRPRPPRLALRLLPRSAHPRAGAAAASASSSASSSRALAALRWAAGRGRPGSASSAGDVRLTRDSAPMPRARPGRSRAGAAHTAAGASLSSRAPASPSARAPSAPTCSALPLPPGCRAEREGPQPRGRRAHGAGKARGAQPSRAARGIPPALRLPAAGSPHAGPYTTMTRGPPLDPGGLGRGEIAAEGWGPEHFPGEGVRG</sequence>
<feature type="compositionally biased region" description="Basic and acidic residues" evidence="1">
    <location>
        <begin position="1"/>
        <end position="19"/>
    </location>
</feature>
<keyword evidence="2" id="KW-1185">Reference proteome</keyword>
<feature type="region of interest" description="Disordered" evidence="1">
    <location>
        <begin position="58"/>
        <end position="279"/>
    </location>
</feature>
<accession>A0ABM4QGG2</accession>
<dbReference type="Proteomes" id="UP001652662">
    <property type="component" value="Chromosome 8"/>
</dbReference>
<dbReference type="RefSeq" id="XP_070488530.1">
    <property type="nucleotide sequence ID" value="XM_070632429.1"/>
</dbReference>
<gene>
    <name evidence="3" type="primary">LOC139085358</name>
</gene>
<reference evidence="3" key="1">
    <citation type="submission" date="2025-08" db="UniProtKB">
        <authorList>
            <consortium name="RefSeq"/>
        </authorList>
    </citation>
    <scope>IDENTIFICATION</scope>
    <source>
        <tissue evidence="3">Blood</tissue>
    </source>
</reference>
<protein>
    <submittedName>
        <fullName evidence="3">POLG alternative reading frame-like</fullName>
    </submittedName>
</protein>
<feature type="compositionally biased region" description="Low complexity" evidence="1">
    <location>
        <begin position="143"/>
        <end position="187"/>
    </location>
</feature>
<name>A0ABM4QGG2_EQUPR</name>
<feature type="region of interest" description="Disordered" evidence="1">
    <location>
        <begin position="1"/>
        <end position="41"/>
    </location>
</feature>
<evidence type="ECO:0000313" key="3">
    <source>
        <dbReference type="RefSeq" id="XP_070488530.1"/>
    </source>
</evidence>
<proteinExistence type="predicted"/>
<dbReference type="GeneID" id="139085358"/>
<feature type="compositionally biased region" description="Low complexity" evidence="1">
    <location>
        <begin position="85"/>
        <end position="135"/>
    </location>
</feature>